<dbReference type="GO" id="GO:0008932">
    <property type="term" value="F:lytic endotransglycosylase activity"/>
    <property type="evidence" value="ECO:0007669"/>
    <property type="project" value="UniProtKB-UniRule"/>
</dbReference>
<accession>A0A1F5ECP4</accession>
<dbReference type="GO" id="GO:0071555">
    <property type="term" value="P:cell wall organization"/>
    <property type="evidence" value="ECO:0007669"/>
    <property type="project" value="UniProtKB-KW"/>
</dbReference>
<dbReference type="Gene3D" id="3.30.1490.480">
    <property type="entry name" value="Endolytic murein transglycosylase"/>
    <property type="match status" value="1"/>
</dbReference>
<organism evidence="8 9">
    <name type="scientific">Candidatus Berkelbacteria bacterium RIFCSPLOWO2_01_FULL_50_28</name>
    <dbReference type="NCBI Taxonomy" id="1797471"/>
    <lineage>
        <taxon>Bacteria</taxon>
        <taxon>Candidatus Berkelbacteria</taxon>
    </lineage>
</organism>
<dbReference type="HAMAP" id="MF_02065">
    <property type="entry name" value="MltG"/>
    <property type="match status" value="1"/>
</dbReference>
<evidence type="ECO:0000256" key="2">
    <source>
        <dbReference type="ARBA" id="ARBA00022692"/>
    </source>
</evidence>
<proteinExistence type="inferred from homology"/>
<keyword evidence="2 7" id="KW-0812">Transmembrane</keyword>
<dbReference type="PANTHER" id="PTHR30518">
    <property type="entry name" value="ENDOLYTIC MUREIN TRANSGLYCOSYLASE"/>
    <property type="match status" value="1"/>
</dbReference>
<dbReference type="Proteomes" id="UP000177481">
    <property type="component" value="Unassembled WGS sequence"/>
</dbReference>
<evidence type="ECO:0000256" key="5">
    <source>
        <dbReference type="ARBA" id="ARBA00023239"/>
    </source>
</evidence>
<evidence type="ECO:0000313" key="9">
    <source>
        <dbReference type="Proteomes" id="UP000177481"/>
    </source>
</evidence>
<evidence type="ECO:0000256" key="3">
    <source>
        <dbReference type="ARBA" id="ARBA00022989"/>
    </source>
</evidence>
<gene>
    <name evidence="7" type="primary">mltG</name>
    <name evidence="8" type="ORF">A3A71_03515</name>
</gene>
<evidence type="ECO:0000313" key="8">
    <source>
        <dbReference type="EMBL" id="OGD65123.1"/>
    </source>
</evidence>
<evidence type="ECO:0000256" key="1">
    <source>
        <dbReference type="ARBA" id="ARBA00022475"/>
    </source>
</evidence>
<protein>
    <recommendedName>
        <fullName evidence="7">Endolytic murein transglycosylase</fullName>
        <ecNumber evidence="7">4.2.2.29</ecNumber>
    </recommendedName>
    <alternativeName>
        <fullName evidence="7">Peptidoglycan lytic transglycosylase</fullName>
    </alternativeName>
    <alternativeName>
        <fullName evidence="7">Peptidoglycan polymerization terminase</fullName>
    </alternativeName>
</protein>
<dbReference type="PANTHER" id="PTHR30518:SF2">
    <property type="entry name" value="ENDOLYTIC MUREIN TRANSGLYCOSYLASE"/>
    <property type="match status" value="1"/>
</dbReference>
<dbReference type="EMBL" id="MEZX01000001">
    <property type="protein sequence ID" value="OGD65123.1"/>
    <property type="molecule type" value="Genomic_DNA"/>
</dbReference>
<feature type="transmembrane region" description="Helical" evidence="7">
    <location>
        <begin position="6"/>
        <end position="27"/>
    </location>
</feature>
<keyword evidence="4 7" id="KW-0472">Membrane</keyword>
<comment type="similarity">
    <text evidence="7">Belongs to the transglycosylase MltG family.</text>
</comment>
<comment type="caution">
    <text evidence="8">The sequence shown here is derived from an EMBL/GenBank/DDBJ whole genome shotgun (WGS) entry which is preliminary data.</text>
</comment>
<keyword evidence="5 7" id="KW-0456">Lyase</keyword>
<keyword evidence="1 7" id="KW-1003">Cell membrane</keyword>
<reference evidence="8 9" key="1">
    <citation type="journal article" date="2016" name="Nat. Commun.">
        <title>Thousands of microbial genomes shed light on interconnected biogeochemical processes in an aquifer system.</title>
        <authorList>
            <person name="Anantharaman K."/>
            <person name="Brown C.T."/>
            <person name="Hug L.A."/>
            <person name="Sharon I."/>
            <person name="Castelle C.J."/>
            <person name="Probst A.J."/>
            <person name="Thomas B.C."/>
            <person name="Singh A."/>
            <person name="Wilkins M.J."/>
            <person name="Karaoz U."/>
            <person name="Brodie E.L."/>
            <person name="Williams K.H."/>
            <person name="Hubbard S.S."/>
            <person name="Banfield J.F."/>
        </authorList>
    </citation>
    <scope>NUCLEOTIDE SEQUENCE [LARGE SCALE GENOMIC DNA]</scope>
</reference>
<dbReference type="AlphaFoldDB" id="A0A1F5ECP4"/>
<evidence type="ECO:0000256" key="4">
    <source>
        <dbReference type="ARBA" id="ARBA00023136"/>
    </source>
</evidence>
<sequence length="303" mass="33333">MKVLKIIAVLFFVFVLVVVGLGIYLLAPKDATSTEGQTLTVVSGERSADIAKRLENVGLIKNSFAFYVYLKLIGGKILPGTYELTSAESASDIANTLASGKFKVAKITIIEGWRVSQTEKYLVDEAKLSQMVGFAAKAGKYEGYLFPDTYEVKVDITDDELIALMRDTFIERTAGLRITPETVILASIVEREALSDDDRPPIAGVYANRVKISMRLQADPTVQYAKGSWEALEYGDTESVESPYNTYLNDGLPPGPICSPGLKSLEAAAKPATHDYLYFFHAKGQTHFSKTYAEHQAKLAQFF</sequence>
<dbReference type="CDD" id="cd08010">
    <property type="entry name" value="MltG_like"/>
    <property type="match status" value="1"/>
</dbReference>
<dbReference type="GO" id="GO:0009252">
    <property type="term" value="P:peptidoglycan biosynthetic process"/>
    <property type="evidence" value="ECO:0007669"/>
    <property type="project" value="UniProtKB-UniRule"/>
</dbReference>
<comment type="subcellular location">
    <subcellularLocation>
        <location evidence="7">Cell membrane</location>
        <topology evidence="7">Single-pass membrane protein</topology>
    </subcellularLocation>
</comment>
<dbReference type="EC" id="4.2.2.29" evidence="7"/>
<dbReference type="GO" id="GO:0005886">
    <property type="term" value="C:plasma membrane"/>
    <property type="evidence" value="ECO:0007669"/>
    <property type="project" value="UniProtKB-SubCell"/>
</dbReference>
<feature type="site" description="Important for catalytic activity" evidence="7">
    <location>
        <position position="192"/>
    </location>
</feature>
<keyword evidence="6 7" id="KW-0961">Cell wall biogenesis/degradation</keyword>
<dbReference type="NCBIfam" id="TIGR00247">
    <property type="entry name" value="endolytic transglycosylase MltG"/>
    <property type="match status" value="1"/>
</dbReference>
<name>A0A1F5ECP4_9BACT</name>
<evidence type="ECO:0000256" key="6">
    <source>
        <dbReference type="ARBA" id="ARBA00023316"/>
    </source>
</evidence>
<keyword evidence="3 7" id="KW-1133">Transmembrane helix</keyword>
<dbReference type="InterPro" id="IPR003770">
    <property type="entry name" value="MLTG-like"/>
</dbReference>
<dbReference type="STRING" id="1797471.A3A71_03515"/>
<evidence type="ECO:0000256" key="7">
    <source>
        <dbReference type="HAMAP-Rule" id="MF_02065"/>
    </source>
</evidence>
<comment type="function">
    <text evidence="7">Functions as a peptidoglycan terminase that cleaves nascent peptidoglycan strands endolytically to terminate their elongation.</text>
</comment>
<dbReference type="Pfam" id="PF02618">
    <property type="entry name" value="YceG"/>
    <property type="match status" value="1"/>
</dbReference>
<comment type="catalytic activity">
    <reaction evidence="7">
        <text>a peptidoglycan chain = a peptidoglycan chain with N-acetyl-1,6-anhydromuramyl-[peptide] at the reducing end + a peptidoglycan chain with N-acetylglucosamine at the non-reducing end.</text>
        <dbReference type="EC" id="4.2.2.29"/>
    </reaction>
</comment>